<comment type="caution">
    <text evidence="2">The sequence shown here is derived from an EMBL/GenBank/DDBJ whole genome shotgun (WGS) entry which is preliminary data.</text>
</comment>
<dbReference type="Gene3D" id="3.40.50.150">
    <property type="entry name" value="Vaccinia Virus protein VP39"/>
    <property type="match status" value="1"/>
</dbReference>
<sequence length="210" mass="23813">MQKEKQVPTDVAYWHDIYRVTDDLLRPGISVDESQRMYDQWAKMGTYDALAVESNYLMAHDQIILGILSMYPVRRDIRILDVGAGTGLVGERLRNLGFERVDSLDPSAEMLRSAAKKGVYERLIHSFFTNNPSKILMKVDTSSFVCERNTWRPAVSSMAVGSRLSLACNRKANGAWSEVERLPHETNKSRDGYGVVVLRRSGSELNFLDH</sequence>
<dbReference type="EMBL" id="PZQS01000005">
    <property type="protein sequence ID" value="PVD30522.1"/>
    <property type="molecule type" value="Genomic_DNA"/>
</dbReference>
<gene>
    <name evidence="2" type="ORF">C0Q70_09789</name>
</gene>
<dbReference type="InterPro" id="IPR029063">
    <property type="entry name" value="SAM-dependent_MTases_sf"/>
</dbReference>
<protein>
    <recommendedName>
        <fullName evidence="1">Methyltransferase type 11 domain-containing protein</fullName>
    </recommendedName>
</protein>
<evidence type="ECO:0000313" key="3">
    <source>
        <dbReference type="Proteomes" id="UP000245119"/>
    </source>
</evidence>
<organism evidence="2 3">
    <name type="scientific">Pomacea canaliculata</name>
    <name type="common">Golden apple snail</name>
    <dbReference type="NCBI Taxonomy" id="400727"/>
    <lineage>
        <taxon>Eukaryota</taxon>
        <taxon>Metazoa</taxon>
        <taxon>Spiralia</taxon>
        <taxon>Lophotrochozoa</taxon>
        <taxon>Mollusca</taxon>
        <taxon>Gastropoda</taxon>
        <taxon>Caenogastropoda</taxon>
        <taxon>Architaenioglossa</taxon>
        <taxon>Ampullarioidea</taxon>
        <taxon>Ampullariidae</taxon>
        <taxon>Pomacea</taxon>
    </lineage>
</organism>
<dbReference type="STRING" id="400727.A0A2T7PAU3"/>
<dbReference type="CDD" id="cd02440">
    <property type="entry name" value="AdoMet_MTases"/>
    <property type="match status" value="1"/>
</dbReference>
<proteinExistence type="predicted"/>
<dbReference type="AlphaFoldDB" id="A0A2T7PAU3"/>
<accession>A0A2T7PAU3</accession>
<dbReference type="Pfam" id="PF08241">
    <property type="entry name" value="Methyltransf_11"/>
    <property type="match status" value="1"/>
</dbReference>
<dbReference type="InterPro" id="IPR013216">
    <property type="entry name" value="Methyltransf_11"/>
</dbReference>
<dbReference type="GO" id="GO:0008757">
    <property type="term" value="F:S-adenosylmethionine-dependent methyltransferase activity"/>
    <property type="evidence" value="ECO:0007669"/>
    <property type="project" value="InterPro"/>
</dbReference>
<name>A0A2T7PAU3_POMCA</name>
<keyword evidence="3" id="KW-1185">Reference proteome</keyword>
<dbReference type="OrthoDB" id="6157704at2759"/>
<reference evidence="2 3" key="1">
    <citation type="submission" date="2018-04" db="EMBL/GenBank/DDBJ databases">
        <title>The genome of golden apple snail Pomacea canaliculata provides insight into stress tolerance and invasive adaptation.</title>
        <authorList>
            <person name="Liu C."/>
            <person name="Liu B."/>
            <person name="Ren Y."/>
            <person name="Zhang Y."/>
            <person name="Wang H."/>
            <person name="Li S."/>
            <person name="Jiang F."/>
            <person name="Yin L."/>
            <person name="Zhang G."/>
            <person name="Qian W."/>
            <person name="Fan W."/>
        </authorList>
    </citation>
    <scope>NUCLEOTIDE SEQUENCE [LARGE SCALE GENOMIC DNA]</scope>
    <source>
        <strain evidence="2">SZHN2017</strain>
        <tissue evidence="2">Muscle</tissue>
    </source>
</reference>
<dbReference type="Proteomes" id="UP000245119">
    <property type="component" value="Linkage Group LG5"/>
</dbReference>
<evidence type="ECO:0000313" key="2">
    <source>
        <dbReference type="EMBL" id="PVD30522.1"/>
    </source>
</evidence>
<evidence type="ECO:0000259" key="1">
    <source>
        <dbReference type="Pfam" id="PF08241"/>
    </source>
</evidence>
<dbReference type="SUPFAM" id="SSF53335">
    <property type="entry name" value="S-adenosyl-L-methionine-dependent methyltransferases"/>
    <property type="match status" value="1"/>
</dbReference>
<feature type="domain" description="Methyltransferase type 11" evidence="1">
    <location>
        <begin position="80"/>
        <end position="123"/>
    </location>
</feature>